<keyword evidence="3" id="KW-1185">Reference proteome</keyword>
<evidence type="ECO:0000313" key="3">
    <source>
        <dbReference type="Proteomes" id="UP001219525"/>
    </source>
</evidence>
<comment type="caution">
    <text evidence="2">The sequence shown here is derived from an EMBL/GenBank/DDBJ whole genome shotgun (WGS) entry which is preliminary data.</text>
</comment>
<proteinExistence type="predicted"/>
<evidence type="ECO:0000259" key="1">
    <source>
        <dbReference type="PROSITE" id="PS50835"/>
    </source>
</evidence>
<evidence type="ECO:0000313" key="2">
    <source>
        <dbReference type="EMBL" id="KAJ7212657.1"/>
    </source>
</evidence>
<organism evidence="2 3">
    <name type="scientific">Mycena pura</name>
    <dbReference type="NCBI Taxonomy" id="153505"/>
    <lineage>
        <taxon>Eukaryota</taxon>
        <taxon>Fungi</taxon>
        <taxon>Dikarya</taxon>
        <taxon>Basidiomycota</taxon>
        <taxon>Agaricomycotina</taxon>
        <taxon>Agaricomycetes</taxon>
        <taxon>Agaricomycetidae</taxon>
        <taxon>Agaricales</taxon>
        <taxon>Marasmiineae</taxon>
        <taxon>Mycenaceae</taxon>
        <taxon>Mycena</taxon>
    </lineage>
</organism>
<name>A0AAD6YD44_9AGAR</name>
<sequence length="298" mass="33384">MSSEAPYGHILSDKSAKLQRDTFFFAHMGGFPIRLVLGLNQQITPVTSATLRRWADLMVGEHHEFFLSPVTVNPKGIMSYSMTPSGPVIPPDSDEPLPPGNYGWYRDLNMGPSKFPELTGVNMAMRNRSLDHNNVKFMDDDKLRALRCRVTGDTADIMITWIVPPPWGWTVANSLDPPEIAPKLSDDVANAITLRKDLKLHFYSHNFTVDSDDNYRIVILCDMATSRSSASWHLRYSMNFMLLGGDIREKYPPHVILHEMDQLGVPGPCDGDDPDGKMAAFDDPRWQGGVKSKISHIG</sequence>
<dbReference type="Proteomes" id="UP001219525">
    <property type="component" value="Unassembled WGS sequence"/>
</dbReference>
<dbReference type="InterPro" id="IPR007110">
    <property type="entry name" value="Ig-like_dom"/>
</dbReference>
<gene>
    <name evidence="2" type="ORF">GGX14DRAFT_621003</name>
</gene>
<dbReference type="AlphaFoldDB" id="A0AAD6YD44"/>
<dbReference type="PROSITE" id="PS50835">
    <property type="entry name" value="IG_LIKE"/>
    <property type="match status" value="1"/>
</dbReference>
<dbReference type="EMBL" id="JARJCW010000023">
    <property type="protein sequence ID" value="KAJ7212657.1"/>
    <property type="molecule type" value="Genomic_DNA"/>
</dbReference>
<reference evidence="2" key="1">
    <citation type="submission" date="2023-03" db="EMBL/GenBank/DDBJ databases">
        <title>Massive genome expansion in bonnet fungi (Mycena s.s.) driven by repeated elements and novel gene families across ecological guilds.</title>
        <authorList>
            <consortium name="Lawrence Berkeley National Laboratory"/>
            <person name="Harder C.B."/>
            <person name="Miyauchi S."/>
            <person name="Viragh M."/>
            <person name="Kuo A."/>
            <person name="Thoen E."/>
            <person name="Andreopoulos B."/>
            <person name="Lu D."/>
            <person name="Skrede I."/>
            <person name="Drula E."/>
            <person name="Henrissat B."/>
            <person name="Morin E."/>
            <person name="Kohler A."/>
            <person name="Barry K."/>
            <person name="LaButti K."/>
            <person name="Morin E."/>
            <person name="Salamov A."/>
            <person name="Lipzen A."/>
            <person name="Mereny Z."/>
            <person name="Hegedus B."/>
            <person name="Baldrian P."/>
            <person name="Stursova M."/>
            <person name="Weitz H."/>
            <person name="Taylor A."/>
            <person name="Grigoriev I.V."/>
            <person name="Nagy L.G."/>
            <person name="Martin F."/>
            <person name="Kauserud H."/>
        </authorList>
    </citation>
    <scope>NUCLEOTIDE SEQUENCE</scope>
    <source>
        <strain evidence="2">9144</strain>
    </source>
</reference>
<protein>
    <recommendedName>
        <fullName evidence="1">Ig-like domain-containing protein</fullName>
    </recommendedName>
</protein>
<accession>A0AAD6YD44</accession>
<feature type="domain" description="Ig-like" evidence="1">
    <location>
        <begin position="116"/>
        <end position="161"/>
    </location>
</feature>